<proteinExistence type="predicted"/>
<evidence type="ECO:0000313" key="3">
    <source>
        <dbReference type="Proteomes" id="UP001608902"/>
    </source>
</evidence>
<comment type="caution">
    <text evidence="2">The sequence shown here is derived from an EMBL/GenBank/DDBJ whole genome shotgun (WGS) entry which is preliminary data.</text>
</comment>
<reference evidence="2 3" key="1">
    <citation type="submission" date="2024-08" db="EMBL/GenBank/DDBJ databases">
        <title>Gnathostoma spinigerum genome.</title>
        <authorList>
            <person name="Gonzalez-Bertolin B."/>
            <person name="Monzon S."/>
            <person name="Zaballos A."/>
            <person name="Jimenez P."/>
            <person name="Dekumyoy P."/>
            <person name="Varona S."/>
            <person name="Cuesta I."/>
            <person name="Sumanam S."/>
            <person name="Adisakwattana P."/>
            <person name="Gasser R.B."/>
            <person name="Hernandez-Gonzalez A."/>
            <person name="Young N.D."/>
            <person name="Perteguer M.J."/>
        </authorList>
    </citation>
    <scope>NUCLEOTIDE SEQUENCE [LARGE SCALE GENOMIC DNA]</scope>
    <source>
        <strain evidence="2">AL3</strain>
        <tissue evidence="2">Liver</tissue>
    </source>
</reference>
<accession>A0ABD6EMJ1</accession>
<dbReference type="Proteomes" id="UP001608902">
    <property type="component" value="Unassembled WGS sequence"/>
</dbReference>
<protein>
    <recommendedName>
        <fullName evidence="4">Glycine-rich protein</fullName>
    </recommendedName>
</protein>
<gene>
    <name evidence="2" type="ORF">AB6A40_007888</name>
</gene>
<sequence>MLARVIFCVFFIVYVEHACSKEEITGVRAKRQYGLVFPFDGFNGHGHPFGGYGSFQKLGYGHPLGVFDSSLGAFGGKL</sequence>
<evidence type="ECO:0000256" key="1">
    <source>
        <dbReference type="SAM" id="SignalP"/>
    </source>
</evidence>
<feature type="signal peptide" evidence="1">
    <location>
        <begin position="1"/>
        <end position="20"/>
    </location>
</feature>
<dbReference type="AlphaFoldDB" id="A0ABD6EMJ1"/>
<evidence type="ECO:0000313" key="2">
    <source>
        <dbReference type="EMBL" id="MFH4981179.1"/>
    </source>
</evidence>
<evidence type="ECO:0008006" key="4">
    <source>
        <dbReference type="Google" id="ProtNLM"/>
    </source>
</evidence>
<keyword evidence="3" id="KW-1185">Reference proteome</keyword>
<name>A0ABD6EMJ1_9BILA</name>
<organism evidence="2 3">
    <name type="scientific">Gnathostoma spinigerum</name>
    <dbReference type="NCBI Taxonomy" id="75299"/>
    <lineage>
        <taxon>Eukaryota</taxon>
        <taxon>Metazoa</taxon>
        <taxon>Ecdysozoa</taxon>
        <taxon>Nematoda</taxon>
        <taxon>Chromadorea</taxon>
        <taxon>Rhabditida</taxon>
        <taxon>Spirurina</taxon>
        <taxon>Gnathostomatomorpha</taxon>
        <taxon>Gnathostomatoidea</taxon>
        <taxon>Gnathostomatidae</taxon>
        <taxon>Gnathostoma</taxon>
    </lineage>
</organism>
<keyword evidence="1" id="KW-0732">Signal</keyword>
<dbReference type="EMBL" id="JBGFUD010006740">
    <property type="protein sequence ID" value="MFH4981179.1"/>
    <property type="molecule type" value="Genomic_DNA"/>
</dbReference>
<feature type="chain" id="PRO_5044772624" description="Glycine-rich protein" evidence="1">
    <location>
        <begin position="21"/>
        <end position="78"/>
    </location>
</feature>